<evidence type="ECO:0000256" key="6">
    <source>
        <dbReference type="PROSITE-ProRule" id="PRU00169"/>
    </source>
</evidence>
<dbReference type="SUPFAM" id="SSF52172">
    <property type="entry name" value="CheY-like"/>
    <property type="match status" value="1"/>
</dbReference>
<dbReference type="InterPro" id="IPR025943">
    <property type="entry name" value="Sigma_54_int_dom_ATP-bd_2"/>
</dbReference>
<dbReference type="Pfam" id="PF02954">
    <property type="entry name" value="HTH_8"/>
    <property type="match status" value="1"/>
</dbReference>
<evidence type="ECO:0000256" key="2">
    <source>
        <dbReference type="ARBA" id="ARBA00022840"/>
    </source>
</evidence>
<dbReference type="InterPro" id="IPR001789">
    <property type="entry name" value="Sig_transdc_resp-reg_receiver"/>
</dbReference>
<dbReference type="EMBL" id="JABFTQ010000010">
    <property type="protein sequence ID" value="MCE8048105.1"/>
    <property type="molecule type" value="Genomic_DNA"/>
</dbReference>
<evidence type="ECO:0000256" key="3">
    <source>
        <dbReference type="ARBA" id="ARBA00023015"/>
    </source>
</evidence>
<dbReference type="Pfam" id="PF00158">
    <property type="entry name" value="Sigma54_activat"/>
    <property type="match status" value="1"/>
</dbReference>
<dbReference type="PROSITE" id="PS00675">
    <property type="entry name" value="SIGMA54_INTERACT_1"/>
    <property type="match status" value="1"/>
</dbReference>
<evidence type="ECO:0000313" key="9">
    <source>
        <dbReference type="EMBL" id="MCE8048105.1"/>
    </source>
</evidence>
<keyword evidence="10" id="KW-1185">Reference proteome</keyword>
<dbReference type="CDD" id="cd00156">
    <property type="entry name" value="REC"/>
    <property type="match status" value="1"/>
</dbReference>
<accession>A0ABS9B7W0</accession>
<evidence type="ECO:0000256" key="1">
    <source>
        <dbReference type="ARBA" id="ARBA00022741"/>
    </source>
</evidence>
<dbReference type="CDD" id="cd00009">
    <property type="entry name" value="AAA"/>
    <property type="match status" value="1"/>
</dbReference>
<gene>
    <name evidence="9" type="ORF">HOP60_15360</name>
</gene>
<dbReference type="InterPro" id="IPR002078">
    <property type="entry name" value="Sigma_54_int"/>
</dbReference>
<dbReference type="Gene3D" id="1.10.8.60">
    <property type="match status" value="1"/>
</dbReference>
<dbReference type="PANTHER" id="PTHR32071">
    <property type="entry name" value="TRANSCRIPTIONAL REGULATORY PROTEIN"/>
    <property type="match status" value="1"/>
</dbReference>
<dbReference type="Gene3D" id="3.40.50.300">
    <property type="entry name" value="P-loop containing nucleotide triphosphate hydrolases"/>
    <property type="match status" value="1"/>
</dbReference>
<dbReference type="InterPro" id="IPR058031">
    <property type="entry name" value="AAA_lid_NorR"/>
</dbReference>
<feature type="domain" description="Sigma-54 factor interaction" evidence="7">
    <location>
        <begin position="144"/>
        <end position="373"/>
    </location>
</feature>
<keyword evidence="1" id="KW-0547">Nucleotide-binding</keyword>
<dbReference type="InterPro" id="IPR011006">
    <property type="entry name" value="CheY-like_superfamily"/>
</dbReference>
<dbReference type="PROSITE" id="PS50045">
    <property type="entry name" value="SIGMA54_INTERACT_4"/>
    <property type="match status" value="1"/>
</dbReference>
<dbReference type="InterPro" id="IPR002197">
    <property type="entry name" value="HTH_Fis"/>
</dbReference>
<keyword evidence="5" id="KW-0804">Transcription</keyword>
<dbReference type="Gene3D" id="1.10.10.60">
    <property type="entry name" value="Homeodomain-like"/>
    <property type="match status" value="1"/>
</dbReference>
<dbReference type="Pfam" id="PF25601">
    <property type="entry name" value="AAA_lid_14"/>
    <property type="match status" value="1"/>
</dbReference>
<feature type="domain" description="Response regulatory" evidence="8">
    <location>
        <begin position="4"/>
        <end position="118"/>
    </location>
</feature>
<feature type="modified residue" description="4-aspartylphosphate" evidence="6">
    <location>
        <position position="53"/>
    </location>
</feature>
<dbReference type="SMART" id="SM00448">
    <property type="entry name" value="REC"/>
    <property type="match status" value="1"/>
</dbReference>
<dbReference type="InterPro" id="IPR003593">
    <property type="entry name" value="AAA+_ATPase"/>
</dbReference>
<dbReference type="PROSITE" id="PS00676">
    <property type="entry name" value="SIGMA54_INTERACT_2"/>
    <property type="match status" value="1"/>
</dbReference>
<dbReference type="SUPFAM" id="SSF46689">
    <property type="entry name" value="Homeodomain-like"/>
    <property type="match status" value="1"/>
</dbReference>
<protein>
    <submittedName>
        <fullName evidence="9">Sigma-54-dependent Fis family transcriptional regulator</fullName>
    </submittedName>
</protein>
<dbReference type="Pfam" id="PF00072">
    <property type="entry name" value="Response_reg"/>
    <property type="match status" value="1"/>
</dbReference>
<name>A0ABS9B7W0_9GAMM</name>
<evidence type="ECO:0000256" key="4">
    <source>
        <dbReference type="ARBA" id="ARBA00023125"/>
    </source>
</evidence>
<dbReference type="InterPro" id="IPR027417">
    <property type="entry name" value="P-loop_NTPase"/>
</dbReference>
<dbReference type="PANTHER" id="PTHR32071:SF117">
    <property type="entry name" value="PTS-DEPENDENT DIHYDROXYACETONE KINASE OPERON REGULATORY PROTEIN-RELATED"/>
    <property type="match status" value="1"/>
</dbReference>
<evidence type="ECO:0000259" key="8">
    <source>
        <dbReference type="PROSITE" id="PS50110"/>
    </source>
</evidence>
<dbReference type="InterPro" id="IPR025662">
    <property type="entry name" value="Sigma_54_int_dom_ATP-bd_1"/>
</dbReference>
<keyword evidence="6" id="KW-0597">Phosphoprotein</keyword>
<reference evidence="9 10" key="1">
    <citation type="journal article" date="2021" name="Front. Microbiol.">
        <title>Aerobic Denitrification and Heterotrophic Sulfur Oxidation in the Genus Halomonas Revealed by Six Novel Species Characterizations and Genome-Based Analysis.</title>
        <authorList>
            <person name="Wang L."/>
            <person name="Shao Z."/>
        </authorList>
    </citation>
    <scope>NUCLEOTIDE SEQUENCE [LARGE SCALE GENOMIC DNA]</scope>
    <source>
        <strain evidence="9 10">MCCC 1A05748</strain>
    </source>
</reference>
<dbReference type="RefSeq" id="WP_234251125.1">
    <property type="nucleotide sequence ID" value="NZ_JABFTQ010000010.1"/>
</dbReference>
<dbReference type="SUPFAM" id="SSF52540">
    <property type="entry name" value="P-loop containing nucleoside triphosphate hydrolases"/>
    <property type="match status" value="1"/>
</dbReference>
<dbReference type="Proteomes" id="UP001320154">
    <property type="component" value="Unassembled WGS sequence"/>
</dbReference>
<dbReference type="InterPro" id="IPR009057">
    <property type="entry name" value="Homeodomain-like_sf"/>
</dbReference>
<keyword evidence="4" id="KW-0238">DNA-binding</keyword>
<keyword evidence="3" id="KW-0805">Transcription regulation</keyword>
<evidence type="ECO:0000313" key="10">
    <source>
        <dbReference type="Proteomes" id="UP001320154"/>
    </source>
</evidence>
<proteinExistence type="predicted"/>
<dbReference type="SMART" id="SM00382">
    <property type="entry name" value="AAA"/>
    <property type="match status" value="1"/>
</dbReference>
<keyword evidence="2" id="KW-0067">ATP-binding</keyword>
<evidence type="ECO:0000256" key="5">
    <source>
        <dbReference type="ARBA" id="ARBA00023163"/>
    </source>
</evidence>
<dbReference type="PROSITE" id="PS50110">
    <property type="entry name" value="RESPONSE_REGULATORY"/>
    <property type="match status" value="1"/>
</dbReference>
<sequence>MKRRALIVDDDVNTCELLEELVQAQGLEAEVAGNVQRARELTARCRYNLLLVDQRLPDGNGLDFVRELDVSQTRQVAVLMTGFVDVRDAVSAIREGLFDYLEKPFESLDALEAVIRRALAYDTALCEADAYREMVATVSGHDNLVGQSPPMQQLMKQIAQVAPLDTTVLIEGESGTGKELVARLLHGGSPRKRNPFIAVNCGALTEELLESALFGYERGAFTGAERTTPGFFEAASGGTLFLDEIADMSPRLQAALLRVVEERCFKRLGSQAVQAGDFRLVCATNQPLEGLVEKQRFREDLLWRLSVVTLRTPPLRERRSDIATLASYFLEQLNRRYGRQAGPLTPDALEALKSAPWRGNVRELRHVIERVVALQPLGAITASDLFDTVGRRRSRGPTWEGWQLPLDYAEAKEKFERLWLEHLLEAAQGNVSAAARMSGLARQNLYTRLHRYRKVGAGNEGRDA</sequence>
<comment type="caution">
    <text evidence="9">The sequence shown here is derived from an EMBL/GenBank/DDBJ whole genome shotgun (WGS) entry which is preliminary data.</text>
</comment>
<evidence type="ECO:0000259" key="7">
    <source>
        <dbReference type="PROSITE" id="PS50045"/>
    </source>
</evidence>
<dbReference type="Gene3D" id="3.40.50.2300">
    <property type="match status" value="1"/>
</dbReference>
<organism evidence="9 10">
    <name type="scientific">Billgrantia desiderata</name>
    <dbReference type="NCBI Taxonomy" id="52021"/>
    <lineage>
        <taxon>Bacteria</taxon>
        <taxon>Pseudomonadati</taxon>
        <taxon>Pseudomonadota</taxon>
        <taxon>Gammaproteobacteria</taxon>
        <taxon>Oceanospirillales</taxon>
        <taxon>Halomonadaceae</taxon>
        <taxon>Billgrantia</taxon>
    </lineage>
</organism>